<accession>C5FE09</accession>
<name>C5FE09_ARTOC</name>
<keyword evidence="1" id="KW-0436">Ligase</keyword>
<dbReference type="GO" id="GO:0005524">
    <property type="term" value="F:ATP binding"/>
    <property type="evidence" value="ECO:0007669"/>
    <property type="project" value="UniProtKB-KW"/>
</dbReference>
<dbReference type="PANTHER" id="PTHR10890:SF3">
    <property type="entry name" value="CYSTEINE--TRNA LIGASE, CYTOPLASMIC"/>
    <property type="match status" value="1"/>
</dbReference>
<gene>
    <name evidence="5" type="ORF">MCYG_00931</name>
</gene>
<dbReference type="InterPro" id="IPR032678">
    <property type="entry name" value="tRNA-synt_1_cat_dom"/>
</dbReference>
<dbReference type="VEuPathDB" id="FungiDB:MCYG_00931"/>
<dbReference type="AlphaFoldDB" id="C5FE09"/>
<keyword evidence="6" id="KW-1185">Reference proteome</keyword>
<dbReference type="HOGENOM" id="CLU_454114_0_0_1"/>
<evidence type="ECO:0000256" key="1">
    <source>
        <dbReference type="ARBA" id="ARBA00022598"/>
    </source>
</evidence>
<dbReference type="Gene3D" id="3.40.50.620">
    <property type="entry name" value="HUPs"/>
    <property type="match status" value="1"/>
</dbReference>
<dbReference type="OrthoDB" id="438179at2759"/>
<dbReference type="eggNOG" id="KOG2007">
    <property type="taxonomic scope" value="Eukaryota"/>
</dbReference>
<evidence type="ECO:0000256" key="3">
    <source>
        <dbReference type="ARBA" id="ARBA00022840"/>
    </source>
</evidence>
<evidence type="ECO:0000259" key="4">
    <source>
        <dbReference type="Pfam" id="PF01406"/>
    </source>
</evidence>
<evidence type="ECO:0000256" key="2">
    <source>
        <dbReference type="ARBA" id="ARBA00022741"/>
    </source>
</evidence>
<sequence>MSKNMELLDPTQVPFYPHCLEWLEGYFVSLWANCICWTTRDKRPDVQWVPLEMCASRTGVDDISRYYTNGTVGIFNFCGETIGSSTFRYACIINRDVLQGNKKPGSAEIKIKTNIKSSSLAGRAIAEALKEMRNTSQPTTYGIIYLICKDVLLIYPICCGSSICSTTLTKHYESRFIGDIRSLNVLNPDELTRVVAYVPEILCFLLRVGLFILILISLRNHYAKLEHRNRNNTSSDGWRKFLTFKEFCALEGFPARGTKLPGWHIECSAMTSAKLGNHMDINSRGIDLAFSHHDNEVAQNEVFSLHWASLIQAQRAQITPKFTTIREVLARSTIIFLGGWREGIEITTDMVDTSGIREEKLNNFLKDKIFSALCNLFDTPTAMNAILELASSFTRAESSGLNSTIFESFAKQSKIGWTGIGVPEYAAIIECPSHYKGCNSSACHIKSSISCEDLSSFFNLREGPDFSKFSRIEAHPRKLINLRYKCCRRSSEERIEKRKKESLASMRRFGLASLVCGMRAPYQETQKGLGKAKEIARVVVASNSERRACEGFQPPWRLMLFISYFLEGVKRYGALIIWYTEAPLVQFITGASNNNNQNNRS</sequence>
<dbReference type="GO" id="GO:0004817">
    <property type="term" value="F:cysteine-tRNA ligase activity"/>
    <property type="evidence" value="ECO:0007669"/>
    <property type="project" value="TreeGrafter"/>
</dbReference>
<dbReference type="PANTHER" id="PTHR10890">
    <property type="entry name" value="CYSTEINYL-TRNA SYNTHETASE"/>
    <property type="match status" value="1"/>
</dbReference>
<dbReference type="InterPro" id="IPR014729">
    <property type="entry name" value="Rossmann-like_a/b/a_fold"/>
</dbReference>
<evidence type="ECO:0000313" key="5">
    <source>
        <dbReference type="EMBL" id="EEQ28043.1"/>
    </source>
</evidence>
<feature type="domain" description="tRNA synthetases class I catalytic" evidence="4">
    <location>
        <begin position="260"/>
        <end position="302"/>
    </location>
</feature>
<dbReference type="Proteomes" id="UP000002035">
    <property type="component" value="Unassembled WGS sequence"/>
</dbReference>
<protein>
    <submittedName>
        <fullName evidence="5">Cysteinyl-tRNA synthetase</fullName>
    </submittedName>
</protein>
<dbReference type="EMBL" id="DS995701">
    <property type="protein sequence ID" value="EEQ28043.1"/>
    <property type="molecule type" value="Genomic_DNA"/>
</dbReference>
<dbReference type="STRING" id="554155.C5FE09"/>
<dbReference type="SUPFAM" id="SSF52374">
    <property type="entry name" value="Nucleotidylyl transferase"/>
    <property type="match status" value="1"/>
</dbReference>
<keyword evidence="2" id="KW-0547">Nucleotide-binding</keyword>
<dbReference type="Pfam" id="PF01406">
    <property type="entry name" value="tRNA-synt_1e"/>
    <property type="match status" value="1"/>
</dbReference>
<dbReference type="PRINTS" id="PR00983">
    <property type="entry name" value="TRNASYNTHCYS"/>
</dbReference>
<organism evidence="5 6">
    <name type="scientific">Arthroderma otae (strain ATCC MYA-4605 / CBS 113480)</name>
    <name type="common">Microsporum canis</name>
    <dbReference type="NCBI Taxonomy" id="554155"/>
    <lineage>
        <taxon>Eukaryota</taxon>
        <taxon>Fungi</taxon>
        <taxon>Dikarya</taxon>
        <taxon>Ascomycota</taxon>
        <taxon>Pezizomycotina</taxon>
        <taxon>Eurotiomycetes</taxon>
        <taxon>Eurotiomycetidae</taxon>
        <taxon>Onygenales</taxon>
        <taxon>Arthrodermataceae</taxon>
        <taxon>Microsporum</taxon>
    </lineage>
</organism>
<proteinExistence type="predicted"/>
<dbReference type="RefSeq" id="XP_002850827.1">
    <property type="nucleotide sequence ID" value="XM_002850781.1"/>
</dbReference>
<dbReference type="GO" id="GO:0005737">
    <property type="term" value="C:cytoplasm"/>
    <property type="evidence" value="ECO:0007669"/>
    <property type="project" value="TreeGrafter"/>
</dbReference>
<dbReference type="InterPro" id="IPR024909">
    <property type="entry name" value="Cys-tRNA/MSH_ligase"/>
</dbReference>
<keyword evidence="5" id="KW-0030">Aminoacyl-tRNA synthetase</keyword>
<keyword evidence="3" id="KW-0067">ATP-binding</keyword>
<dbReference type="GO" id="GO:0006423">
    <property type="term" value="P:cysteinyl-tRNA aminoacylation"/>
    <property type="evidence" value="ECO:0007669"/>
    <property type="project" value="TreeGrafter"/>
</dbReference>
<dbReference type="GeneID" id="9223563"/>
<reference evidence="6" key="1">
    <citation type="journal article" date="2012" name="MBio">
        <title>Comparative genome analysis of Trichophyton rubrum and related dermatophytes reveals candidate genes involved in infection.</title>
        <authorList>
            <person name="Martinez D.A."/>
            <person name="Oliver B.G."/>
            <person name="Graeser Y."/>
            <person name="Goldberg J.M."/>
            <person name="Li W."/>
            <person name="Martinez-Rossi N.M."/>
            <person name="Monod M."/>
            <person name="Shelest E."/>
            <person name="Barton R.C."/>
            <person name="Birch E."/>
            <person name="Brakhage A.A."/>
            <person name="Chen Z."/>
            <person name="Gurr S.J."/>
            <person name="Heiman D."/>
            <person name="Heitman J."/>
            <person name="Kosti I."/>
            <person name="Rossi A."/>
            <person name="Saif S."/>
            <person name="Samalova M."/>
            <person name="Saunders C.W."/>
            <person name="Shea T."/>
            <person name="Summerbell R.C."/>
            <person name="Xu J."/>
            <person name="Young S."/>
            <person name="Zeng Q."/>
            <person name="Birren B.W."/>
            <person name="Cuomo C.A."/>
            <person name="White T.C."/>
        </authorList>
    </citation>
    <scope>NUCLEOTIDE SEQUENCE [LARGE SCALE GENOMIC DNA]</scope>
    <source>
        <strain evidence="6">ATCC MYA-4605 / CBS 113480</strain>
    </source>
</reference>
<evidence type="ECO:0000313" key="6">
    <source>
        <dbReference type="Proteomes" id="UP000002035"/>
    </source>
</evidence>